<dbReference type="PROSITE" id="PS00688">
    <property type="entry name" value="SIGMA54_INTERACT_3"/>
    <property type="match status" value="1"/>
</dbReference>
<dbReference type="PROSITE" id="PS00675">
    <property type="entry name" value="SIGMA54_INTERACT_1"/>
    <property type="match status" value="1"/>
</dbReference>
<dbReference type="Gene3D" id="3.40.50.300">
    <property type="entry name" value="P-loop containing nucleotide triphosphate hydrolases"/>
    <property type="match status" value="1"/>
</dbReference>
<evidence type="ECO:0000313" key="8">
    <source>
        <dbReference type="EMBL" id="MBS7232599.1"/>
    </source>
</evidence>
<evidence type="ECO:0000256" key="2">
    <source>
        <dbReference type="ARBA" id="ARBA00022840"/>
    </source>
</evidence>
<dbReference type="PROSITE" id="PS50045">
    <property type="entry name" value="SIGMA54_INTERACT_4"/>
    <property type="match status" value="1"/>
</dbReference>
<dbReference type="InterPro" id="IPR058031">
    <property type="entry name" value="AAA_lid_NorR"/>
</dbReference>
<keyword evidence="3" id="KW-0805">Transcription regulation</keyword>
<comment type="caution">
    <text evidence="8">The sequence shown here is derived from an EMBL/GenBank/DDBJ whole genome shotgun (WGS) entry which is preliminary data.</text>
</comment>
<protein>
    <submittedName>
        <fullName evidence="8">Sigma 54-interacting transcriptional regulator</fullName>
    </submittedName>
</protein>
<gene>
    <name evidence="8" type="ORF">KHA90_16395</name>
</gene>
<dbReference type="InterPro" id="IPR027417">
    <property type="entry name" value="P-loop_NTPase"/>
</dbReference>
<dbReference type="PROSITE" id="PS00676">
    <property type="entry name" value="SIGMA54_INTERACT_2"/>
    <property type="match status" value="1"/>
</dbReference>
<dbReference type="SUPFAM" id="SSF52540">
    <property type="entry name" value="P-loop containing nucleoside triphosphate hydrolases"/>
    <property type="match status" value="1"/>
</dbReference>
<dbReference type="InterPro" id="IPR002078">
    <property type="entry name" value="Sigma_54_int"/>
</dbReference>
<dbReference type="Pfam" id="PF02954">
    <property type="entry name" value="HTH_8"/>
    <property type="match status" value="1"/>
</dbReference>
<dbReference type="RefSeq" id="WP_213302960.1">
    <property type="nucleotide sequence ID" value="NZ_JAGYVZ010000016.1"/>
</dbReference>
<accession>A0ABS5PE88</accession>
<feature type="coiled-coil region" evidence="6">
    <location>
        <begin position="1055"/>
        <end position="1086"/>
    </location>
</feature>
<name>A0ABS5PE88_9FLAO</name>
<organism evidence="8 9">
    <name type="scientific">Flavobacterium psychroterrae</name>
    <dbReference type="NCBI Taxonomy" id="2133767"/>
    <lineage>
        <taxon>Bacteria</taxon>
        <taxon>Pseudomonadati</taxon>
        <taxon>Bacteroidota</taxon>
        <taxon>Flavobacteriia</taxon>
        <taxon>Flavobacteriales</taxon>
        <taxon>Flavobacteriaceae</taxon>
        <taxon>Flavobacterium</taxon>
    </lineage>
</organism>
<dbReference type="SUPFAM" id="SSF55781">
    <property type="entry name" value="GAF domain-like"/>
    <property type="match status" value="6"/>
</dbReference>
<dbReference type="PANTHER" id="PTHR32071">
    <property type="entry name" value="TRANSCRIPTIONAL REGULATORY PROTEIN"/>
    <property type="match status" value="1"/>
</dbReference>
<dbReference type="InterPro" id="IPR029016">
    <property type="entry name" value="GAF-like_dom_sf"/>
</dbReference>
<keyword evidence="1" id="KW-0547">Nucleotide-binding</keyword>
<reference evidence="8 9" key="1">
    <citation type="journal article" date="2018" name="Int. J. Syst. Evol. Microbiol.">
        <title>Flavobacterium chryseum sp. nov. and Flavobacterium psychroterrae sp. nov., novel environmental bacteria isolated from Antarctica.</title>
        <authorList>
            <person name="Kralova S."/>
            <person name="Svec P."/>
            <person name="Busse H.J."/>
            <person name="Stankova E."/>
            <person name="Vaczi P."/>
            <person name="Sedlacek I."/>
        </authorList>
    </citation>
    <scope>NUCLEOTIDE SEQUENCE [LARGE SCALE GENOMIC DNA]</scope>
    <source>
        <strain evidence="8 9">CCM 8827</strain>
    </source>
</reference>
<dbReference type="InterPro" id="IPR025944">
    <property type="entry name" value="Sigma_54_int_dom_CS"/>
</dbReference>
<evidence type="ECO:0000313" key="9">
    <source>
        <dbReference type="Proteomes" id="UP000722625"/>
    </source>
</evidence>
<dbReference type="InterPro" id="IPR025662">
    <property type="entry name" value="Sigma_54_int_dom_ATP-bd_1"/>
</dbReference>
<dbReference type="Pfam" id="PF00158">
    <property type="entry name" value="Sigma54_activat"/>
    <property type="match status" value="1"/>
</dbReference>
<dbReference type="Gene3D" id="1.10.8.60">
    <property type="match status" value="1"/>
</dbReference>
<dbReference type="PANTHER" id="PTHR32071:SF57">
    <property type="entry name" value="C4-DICARBOXYLATE TRANSPORT TRANSCRIPTIONAL REGULATORY PROTEIN DCTD"/>
    <property type="match status" value="1"/>
</dbReference>
<keyword evidence="5" id="KW-0804">Transcription</keyword>
<proteinExistence type="predicted"/>
<evidence type="ECO:0000256" key="3">
    <source>
        <dbReference type="ARBA" id="ARBA00023015"/>
    </source>
</evidence>
<sequence length="1412" mass="160697">MHSNQSQDQMLVKLSREISNSRSNVELLNVICHLLKSHINFDDCYVLLYDKENKSYKTLLFDIGKRSEDAAFKKQLKIAHSLYSFENYTDLPQVQDIELLLSNGHKGLEFMHEAGIKEFANLRLYYKDEFIGLFVMLTEIQGAFASEKLHLLKNISYQIAAASLNIRDASEIARREEEKSILLSLSGELSALKSRADLHEIINRRIKKIFSIEELGIAKIDDNGKTYRAFIIDQKDTITTDVEFEAATSMAYEISDPLFSRVMQENDPVVFDVDKIAEIPEMPGFVHFWKKMGRKQVLCLPMKAGPKNIGMLVLHLGTGQTLTVNNDLIKGVCSQLSAAVSNIVVNEEIIKREKERELLLSLNLYIAAVRNYDDLLQVISNRLKKILGFSNTVIALINDDKETVSTFLLDPKSRTKDHPIYSKDCTAKFPLNDGILDKAAVSDAANIFNMNELKVIQELPLYLKVNFESGMNQAAVIRFSRAGEVFGFWILFFEKNIMPNIKWISLIEGLANQISVALSNIIADEEIKKREWERNQLLQLNMDLAAVRTNEDLMIVITKKLKEILLFSHAHLTRINEDRISVTPYLYDPDSKSKNHPLYETLKGSRIPIEDGILNKSMATPEPTAVDFDQLKMEQELPLYAKVNFESGIQRVITTRFTSGDRIFGFWMLFFDKKIILDPHKSSLIKGISDQMSIAVANIIAEEEIKKREYERNTLLLLNMDLAAVRTNEDLMFVITEKLKKILHFSHAHLVRINDDRISVTPFLYDPNSRSQSHPLYSKLKGNKFLIEDGILNKSIITADPTIIDFDQLEKEQELPLYGIINYESGIQQVVTTRFIIGDKVFGFWMMFFDKKIALDAHQSSLIKGISDQMSIAIANIFAIQEIEVREKEKSMLLDLSNNVAKIRNKNDLRLIVDEKLKTLLVFNNISFCYVSPDGKTFGSFILDPNSPSVKHPKYGDITSMVHPVNDGIINKVLASEDPLVYDMEAYIKTNNKVPDYFRMIYDVGMRQMIFSRLQNGENTIGYLAITKKVKMHIDSNQLNLIKAISAQLSVALANINANEQIENQIKEIKKYKNQLEEENSYLLEEINNNFKHSDIISVSGEMKKVFHLVEQGAPSDSTVLLLGETGTGKELIARAIHNSSPRFNKLMVKVNCAALPANLIESELFGHERGSFTGAIERRIGKFELANNGTLFLDEIGEMPLELQVKLLRALQEKEIERLGGKTTIKVDVRIIAATNRNLEQLMEEGKFRSDLYYRLNIFPINLPPLRDRKEDIPALTSHFIKRFSKKTGKKITNLSNKALQEMMQYNWPGNIRELEHLIERSVLLNTGETLKGIVLPVKNSSTVFKEEDTLDIKTIDDNERAYIMKILKYTNGRIAGFGGAAELLGIPPTTLHSRMKRLGIKKEHLSGGKQ</sequence>
<keyword evidence="2" id="KW-0067">ATP-binding</keyword>
<feature type="domain" description="Sigma-54 factor interaction" evidence="7">
    <location>
        <begin position="1096"/>
        <end position="1325"/>
    </location>
</feature>
<dbReference type="Pfam" id="PF25601">
    <property type="entry name" value="AAA_lid_14"/>
    <property type="match status" value="1"/>
</dbReference>
<evidence type="ECO:0000259" key="7">
    <source>
        <dbReference type="PROSITE" id="PS50045"/>
    </source>
</evidence>
<keyword evidence="9" id="KW-1185">Reference proteome</keyword>
<dbReference type="Proteomes" id="UP000722625">
    <property type="component" value="Unassembled WGS sequence"/>
</dbReference>
<dbReference type="InterPro" id="IPR003593">
    <property type="entry name" value="AAA+_ATPase"/>
</dbReference>
<dbReference type="InterPro" id="IPR002197">
    <property type="entry name" value="HTH_Fis"/>
</dbReference>
<dbReference type="Gene3D" id="1.10.10.60">
    <property type="entry name" value="Homeodomain-like"/>
    <property type="match status" value="1"/>
</dbReference>
<dbReference type="SMART" id="SM00382">
    <property type="entry name" value="AAA"/>
    <property type="match status" value="1"/>
</dbReference>
<evidence type="ECO:0000256" key="1">
    <source>
        <dbReference type="ARBA" id="ARBA00022741"/>
    </source>
</evidence>
<dbReference type="SUPFAM" id="SSF46689">
    <property type="entry name" value="Homeodomain-like"/>
    <property type="match status" value="1"/>
</dbReference>
<evidence type="ECO:0000256" key="5">
    <source>
        <dbReference type="ARBA" id="ARBA00023163"/>
    </source>
</evidence>
<dbReference type="InterPro" id="IPR025943">
    <property type="entry name" value="Sigma_54_int_dom_ATP-bd_2"/>
</dbReference>
<keyword evidence="4" id="KW-0238">DNA-binding</keyword>
<keyword evidence="6" id="KW-0175">Coiled coil</keyword>
<dbReference type="CDD" id="cd00009">
    <property type="entry name" value="AAA"/>
    <property type="match status" value="1"/>
</dbReference>
<evidence type="ECO:0000256" key="4">
    <source>
        <dbReference type="ARBA" id="ARBA00023125"/>
    </source>
</evidence>
<evidence type="ECO:0000256" key="6">
    <source>
        <dbReference type="SAM" id="Coils"/>
    </source>
</evidence>
<dbReference type="InterPro" id="IPR009057">
    <property type="entry name" value="Homeodomain-like_sf"/>
</dbReference>
<dbReference type="Gene3D" id="3.30.450.40">
    <property type="match status" value="6"/>
</dbReference>
<dbReference type="EMBL" id="JAGYVZ010000016">
    <property type="protein sequence ID" value="MBS7232599.1"/>
    <property type="molecule type" value="Genomic_DNA"/>
</dbReference>